<proteinExistence type="predicted"/>
<dbReference type="InterPro" id="IPR016053">
    <property type="entry name" value="Haem_Oase-like"/>
</dbReference>
<gene>
    <name evidence="1" type="ORF">EI168_01200</name>
</gene>
<dbReference type="SUPFAM" id="SSF48613">
    <property type="entry name" value="Heme oxygenase-like"/>
    <property type="match status" value="1"/>
</dbReference>
<protein>
    <submittedName>
        <fullName evidence="1">Biliverdin-producing heme oxygenase</fullName>
    </submittedName>
</protein>
<organism evidence="1 2">
    <name type="scientific">Halomonas casei</name>
    <dbReference type="NCBI Taxonomy" id="2742613"/>
    <lineage>
        <taxon>Bacteria</taxon>
        <taxon>Pseudomonadati</taxon>
        <taxon>Pseudomonadota</taxon>
        <taxon>Gammaproteobacteria</taxon>
        <taxon>Oceanospirillales</taxon>
        <taxon>Halomonadaceae</taxon>
        <taxon>Halomonas</taxon>
    </lineage>
</organism>
<evidence type="ECO:0000313" key="1">
    <source>
        <dbReference type="EMBL" id="MBE0398727.1"/>
    </source>
</evidence>
<accession>A0ABR9EWX9</accession>
<keyword evidence="2" id="KW-1185">Reference proteome</keyword>
<dbReference type="EMBL" id="RRZD01000001">
    <property type="protein sequence ID" value="MBE0398727.1"/>
    <property type="molecule type" value="Genomic_DNA"/>
</dbReference>
<dbReference type="Pfam" id="PF01126">
    <property type="entry name" value="Heme_oxygenase"/>
    <property type="match status" value="1"/>
</dbReference>
<dbReference type="Proteomes" id="UP001645039">
    <property type="component" value="Unassembled WGS sequence"/>
</dbReference>
<sequence>MEALFSPTKGANTLPLSKRLKLDTHAAHERVDEAIMALSPFSSLKGYQRFLIVQYQFQRRTAPLYHQQNLGAWLEGLPERCRYDAVISDCQDLALSLNDLKTLSPEPTIDSQAAALGWLYVNEGSNLGAAFLLKYASQLGLSASFGARHLAPSDSGRGLHWRSFTAQLDAISLSDEQTNQALSGAREAFQFVKSLASIALNNQ</sequence>
<name>A0ABR9EWX9_9GAMM</name>
<dbReference type="Gene3D" id="1.20.910.10">
    <property type="entry name" value="Heme oxygenase-like"/>
    <property type="match status" value="1"/>
</dbReference>
<dbReference type="CDD" id="cd19166">
    <property type="entry name" value="HemeO-bac"/>
    <property type="match status" value="1"/>
</dbReference>
<dbReference type="InterPro" id="IPR016084">
    <property type="entry name" value="Haem_Oase-like_multi-hlx"/>
</dbReference>
<dbReference type="RefSeq" id="WP_096282253.1">
    <property type="nucleotide sequence ID" value="NZ_CBCSBM010000003.1"/>
</dbReference>
<comment type="caution">
    <text evidence="1">The sequence shown here is derived from an EMBL/GenBank/DDBJ whole genome shotgun (WGS) entry which is preliminary data.</text>
</comment>
<reference evidence="1 2" key="1">
    <citation type="submission" date="2020-07" db="EMBL/GenBank/DDBJ databases">
        <title>Halophilic bacteria isolated from french cheeses.</title>
        <authorList>
            <person name="Kothe C.I."/>
            <person name="Farah-Kraiem B."/>
            <person name="Renault P."/>
            <person name="Dridi B."/>
        </authorList>
    </citation>
    <scope>NUCLEOTIDE SEQUENCE [LARGE SCALE GENOMIC DNA]</scope>
    <source>
        <strain evidence="1 2">FME1</strain>
    </source>
</reference>
<evidence type="ECO:0000313" key="2">
    <source>
        <dbReference type="Proteomes" id="UP001645039"/>
    </source>
</evidence>